<accession>A0A0G0Q295</accession>
<evidence type="ECO:0000313" key="3">
    <source>
        <dbReference type="EMBL" id="KKR31486.1"/>
    </source>
</evidence>
<dbReference type="InterPro" id="IPR013096">
    <property type="entry name" value="Cupin_2"/>
</dbReference>
<dbReference type="PATRIC" id="fig|1618642.3.peg.930"/>
<sequence>MKSFVINIEEKTFSNNNFREVLFTTERTQLVVMSLKPNEEIGTETHEADQFLRFESGEGKVVLGEEVYTVKDGFAVIIPAGTEHNVINISKENDLKLYSIYAPPQHPSDTVHATKTEAEMAEDE</sequence>
<reference evidence="3 4" key="1">
    <citation type="journal article" date="2015" name="Nature">
        <title>rRNA introns, odd ribosomes, and small enigmatic genomes across a large radiation of phyla.</title>
        <authorList>
            <person name="Brown C.T."/>
            <person name="Hug L.A."/>
            <person name="Thomas B.C."/>
            <person name="Sharon I."/>
            <person name="Castelle C.J."/>
            <person name="Singh A."/>
            <person name="Wilkins M.J."/>
            <person name="Williams K.H."/>
            <person name="Banfield J.F."/>
        </authorList>
    </citation>
    <scope>NUCLEOTIDE SEQUENCE [LARGE SCALE GENOMIC DNA]</scope>
</reference>
<dbReference type="EMBL" id="LBXO01000059">
    <property type="protein sequence ID" value="KKR31486.1"/>
    <property type="molecule type" value="Genomic_DNA"/>
</dbReference>
<gene>
    <name evidence="3" type="ORF">UT64_C0059G0009</name>
</gene>
<evidence type="ECO:0000256" key="1">
    <source>
        <dbReference type="SAM" id="MobiDB-lite"/>
    </source>
</evidence>
<dbReference type="InterPro" id="IPR011051">
    <property type="entry name" value="RmlC_Cupin_sf"/>
</dbReference>
<dbReference type="Pfam" id="PF07883">
    <property type="entry name" value="Cupin_2"/>
    <property type="match status" value="1"/>
</dbReference>
<feature type="domain" description="Cupin type-2" evidence="2">
    <location>
        <begin position="32"/>
        <end position="101"/>
    </location>
</feature>
<dbReference type="InterPro" id="IPR052538">
    <property type="entry name" value="Flavonoid_dioxygenase-like"/>
</dbReference>
<comment type="caution">
    <text evidence="3">The sequence shown here is derived from an EMBL/GenBank/DDBJ whole genome shotgun (WGS) entry which is preliminary data.</text>
</comment>
<feature type="region of interest" description="Disordered" evidence="1">
    <location>
        <begin position="105"/>
        <end position="124"/>
    </location>
</feature>
<dbReference type="Gene3D" id="2.60.120.10">
    <property type="entry name" value="Jelly Rolls"/>
    <property type="match status" value="1"/>
</dbReference>
<protein>
    <recommendedName>
        <fullName evidence="2">Cupin type-2 domain-containing protein</fullName>
    </recommendedName>
</protein>
<dbReference type="SUPFAM" id="SSF51182">
    <property type="entry name" value="RmlC-like cupins"/>
    <property type="match status" value="1"/>
</dbReference>
<dbReference type="CDD" id="cd02223">
    <property type="entry name" value="cupin_Bh2720-like"/>
    <property type="match status" value="1"/>
</dbReference>
<dbReference type="AlphaFoldDB" id="A0A0G0Q295"/>
<evidence type="ECO:0000259" key="2">
    <source>
        <dbReference type="Pfam" id="PF07883"/>
    </source>
</evidence>
<evidence type="ECO:0000313" key="4">
    <source>
        <dbReference type="Proteomes" id="UP000034137"/>
    </source>
</evidence>
<dbReference type="Proteomes" id="UP000034137">
    <property type="component" value="Unassembled WGS sequence"/>
</dbReference>
<dbReference type="PANTHER" id="PTHR43346">
    <property type="entry name" value="LIGAND BINDING DOMAIN PROTEIN, PUTATIVE (AFU_ORTHOLOGUE AFUA_6G14370)-RELATED"/>
    <property type="match status" value="1"/>
</dbReference>
<organism evidence="3 4">
    <name type="scientific">Candidatus Falkowbacteria bacterium GW2011_GWF2_39_8</name>
    <dbReference type="NCBI Taxonomy" id="1618642"/>
    <lineage>
        <taxon>Bacteria</taxon>
        <taxon>Candidatus Falkowiibacteriota</taxon>
    </lineage>
</organism>
<name>A0A0G0Q295_9BACT</name>
<dbReference type="PANTHER" id="PTHR43346:SF1">
    <property type="entry name" value="QUERCETIN 2,3-DIOXYGENASE-RELATED"/>
    <property type="match status" value="1"/>
</dbReference>
<dbReference type="InterPro" id="IPR014710">
    <property type="entry name" value="RmlC-like_jellyroll"/>
</dbReference>
<proteinExistence type="predicted"/>